<protein>
    <recommendedName>
        <fullName evidence="12">Short/branched chain specific acyl-CoA dehydrogenase, mitochondrial</fullName>
        <ecNumber evidence="11">1.3.8.5</ecNumber>
    </recommendedName>
    <alternativeName>
        <fullName evidence="14">2-methyl branched chain acyl-CoA dehydrogenase</fullName>
    </alternativeName>
    <alternativeName>
        <fullName evidence="13">2-methylbutyryl-coenzyme A dehydrogenase</fullName>
    </alternativeName>
</protein>
<evidence type="ECO:0000256" key="1">
    <source>
        <dbReference type="ARBA" id="ARBA00001974"/>
    </source>
</evidence>
<feature type="domain" description="Acyl-CoA dehydrogenase/oxidase N-terminal" evidence="25">
    <location>
        <begin position="41"/>
        <end position="151"/>
    </location>
</feature>
<dbReference type="PANTHER" id="PTHR43884:SF1">
    <property type="entry name" value="SHORT_BRANCHED CHAIN SPECIFIC ACYL-COA DEHYDROGENASE, MITOCHONDRIAL"/>
    <property type="match status" value="1"/>
</dbReference>
<dbReference type="EC" id="1.3.8.5" evidence="11"/>
<dbReference type="GO" id="GO:0006631">
    <property type="term" value="P:fatty acid metabolic process"/>
    <property type="evidence" value="ECO:0007669"/>
    <property type="project" value="UniProtKB-KW"/>
</dbReference>
<evidence type="ECO:0000256" key="22">
    <source>
        <dbReference type="RuleBase" id="RU362125"/>
    </source>
</evidence>
<keyword evidence="6 22" id="KW-0274">FAD</keyword>
<dbReference type="GO" id="GO:0005739">
    <property type="term" value="C:mitochondrion"/>
    <property type="evidence" value="ECO:0007669"/>
    <property type="project" value="TreeGrafter"/>
</dbReference>
<comment type="catalytic activity">
    <reaction evidence="21">
        <text>2-methylpropanoyl-CoA + oxidized [electron-transfer flavoprotein] + H(+) = 2-methylpropenoyl-CoA + reduced [electron-transfer flavoprotein]</text>
        <dbReference type="Rhea" id="RHEA:44180"/>
        <dbReference type="Rhea" id="RHEA-COMP:10685"/>
        <dbReference type="Rhea" id="RHEA-COMP:10686"/>
        <dbReference type="ChEBI" id="CHEBI:15378"/>
        <dbReference type="ChEBI" id="CHEBI:57338"/>
        <dbReference type="ChEBI" id="CHEBI:57692"/>
        <dbReference type="ChEBI" id="CHEBI:58307"/>
        <dbReference type="ChEBI" id="CHEBI:62500"/>
    </reaction>
    <physiologicalReaction direction="left-to-right" evidence="21">
        <dbReference type="Rhea" id="RHEA:44181"/>
    </physiologicalReaction>
</comment>
<dbReference type="InterPro" id="IPR009075">
    <property type="entry name" value="AcylCo_DH/oxidase_C"/>
</dbReference>
<evidence type="ECO:0000256" key="21">
    <source>
        <dbReference type="ARBA" id="ARBA00051903"/>
    </source>
</evidence>
<evidence type="ECO:0000313" key="27">
    <source>
        <dbReference type="Proteomes" id="UP000663879"/>
    </source>
</evidence>
<dbReference type="SUPFAM" id="SSF56645">
    <property type="entry name" value="Acyl-CoA dehydrogenase NM domain-like"/>
    <property type="match status" value="2"/>
</dbReference>
<dbReference type="PROSITE" id="PS00072">
    <property type="entry name" value="ACYL_COA_DH_1"/>
    <property type="match status" value="1"/>
</dbReference>
<keyword evidence="8 22" id="KW-0560">Oxidoreductase</keyword>
<accession>A0A813X074</accession>
<dbReference type="SUPFAM" id="SSF47203">
    <property type="entry name" value="Acyl-CoA dehydrogenase C-terminal domain-like"/>
    <property type="match status" value="1"/>
</dbReference>
<evidence type="ECO:0000256" key="13">
    <source>
        <dbReference type="ARBA" id="ARBA00041537"/>
    </source>
</evidence>
<dbReference type="PANTHER" id="PTHR43884">
    <property type="entry name" value="ACYL-COA DEHYDROGENASE"/>
    <property type="match status" value="1"/>
</dbReference>
<dbReference type="InterPro" id="IPR036250">
    <property type="entry name" value="AcylCo_DH-like_C"/>
</dbReference>
<dbReference type="Pfam" id="PF02770">
    <property type="entry name" value="Acyl-CoA_dh_M"/>
    <property type="match status" value="1"/>
</dbReference>
<dbReference type="OrthoDB" id="10262177at2759"/>
<dbReference type="Gene3D" id="1.20.140.10">
    <property type="entry name" value="Butyryl-CoA Dehydrogenase, subunit A, domain 3"/>
    <property type="match status" value="1"/>
</dbReference>
<dbReference type="InterPro" id="IPR046373">
    <property type="entry name" value="Acyl-CoA_Oxase/DH_mid-dom_sf"/>
</dbReference>
<dbReference type="InterPro" id="IPR009100">
    <property type="entry name" value="AcylCoA_DH/oxidase_NM_dom_sf"/>
</dbReference>
<dbReference type="InterPro" id="IPR006091">
    <property type="entry name" value="Acyl-CoA_Oxase/DH_mid-dom"/>
</dbReference>
<feature type="domain" description="Acyl-CoA dehydrogenase/oxidase C-terminal" evidence="23">
    <location>
        <begin position="332"/>
        <end position="479"/>
    </location>
</feature>
<dbReference type="FunFam" id="1.10.540.10:FF:000026">
    <property type="entry name" value="Acyl-CoA dehydrogenase medium chain"/>
    <property type="match status" value="2"/>
</dbReference>
<proteinExistence type="inferred from homology"/>
<dbReference type="InterPro" id="IPR006089">
    <property type="entry name" value="Acyl-CoA_DH_CS"/>
</dbReference>
<evidence type="ECO:0000256" key="9">
    <source>
        <dbReference type="ARBA" id="ARBA00023098"/>
    </source>
</evidence>
<comment type="catalytic activity">
    <reaction evidence="15">
        <text>2-methylbutanoyl-CoA + oxidized [electron-transfer flavoprotein] + H(+) = (2E)-2-methylbut-2-enoyl-CoA + reduced [electron-transfer flavoprotein]</text>
        <dbReference type="Rhea" id="RHEA:43780"/>
        <dbReference type="Rhea" id="RHEA-COMP:10685"/>
        <dbReference type="Rhea" id="RHEA-COMP:10686"/>
        <dbReference type="ChEBI" id="CHEBI:15378"/>
        <dbReference type="ChEBI" id="CHEBI:57336"/>
        <dbReference type="ChEBI" id="CHEBI:57337"/>
        <dbReference type="ChEBI" id="CHEBI:57692"/>
        <dbReference type="ChEBI" id="CHEBI:58307"/>
        <dbReference type="EC" id="1.3.8.5"/>
    </reaction>
    <physiologicalReaction direction="left-to-right" evidence="15">
        <dbReference type="Rhea" id="RHEA:43781"/>
    </physiologicalReaction>
</comment>
<comment type="pathway">
    <text evidence="10">Amino-acid degradation; L-isoleucine degradation.</text>
</comment>
<evidence type="ECO:0000256" key="18">
    <source>
        <dbReference type="ARBA" id="ARBA00049096"/>
    </source>
</evidence>
<keyword evidence="7" id="KW-0276">Fatty acid metabolism</keyword>
<comment type="catalytic activity">
    <reaction evidence="20">
        <text>(2S)-2-methylbutanoyl-CoA + oxidized [electron-transfer flavoprotein] + H(+) = (2E)-2-methylbut-2-enoyl-CoA + reduced [electron-transfer flavoprotein]</text>
        <dbReference type="Rhea" id="RHEA:48256"/>
        <dbReference type="Rhea" id="RHEA-COMP:10685"/>
        <dbReference type="Rhea" id="RHEA-COMP:10686"/>
        <dbReference type="ChEBI" id="CHEBI:15378"/>
        <dbReference type="ChEBI" id="CHEBI:57337"/>
        <dbReference type="ChEBI" id="CHEBI:57692"/>
        <dbReference type="ChEBI" id="CHEBI:58307"/>
        <dbReference type="ChEBI" id="CHEBI:88166"/>
    </reaction>
    <physiologicalReaction direction="left-to-right" evidence="20">
        <dbReference type="Rhea" id="RHEA:48257"/>
    </physiologicalReaction>
</comment>
<evidence type="ECO:0000256" key="6">
    <source>
        <dbReference type="ARBA" id="ARBA00022827"/>
    </source>
</evidence>
<sequence>MFAIRNIGKNFIKCSRNVAIQNCARLSSSTDNVNRSLYNFTDEEIQLREAVARLAKEKIEPKVREMEEKHDTLPEIRQLMFDNGLMGIEIPQEYGGSGLNFFSSIIAIEEFAKADSVIGGLVDLQNTVVNTLLLHNGSEELLAKYCPKLAKDTLMGVEIPSQYGGTNSSFFSSILVVEELAKVDGSISVMCDIQNTLINTMLMNLGSDYLKDKYLPKLATSMIGSFCLSEAGSGSDAFALKTTATKNGDYYTINGNKLWISNSKHAGVFFVMANVNPSLGYKGITCFVVDRDTPGLTIGKNEDKLGLLASSTCAVHFDDVKVHEKNILGKVGHGYKYAISILNEGRIGIGAQMIGLAQGCFDKTIAYTRERKQFGQRIFDFQGMQHQISHIATQLEAARLLVYNAARLKEAGKPFIKEAAMAKYFASEIACQTTSKCIDWMGGVGYTKDYPIEKYYRDCKVGTIYEGTSNIQLNTIAKIIDSEFK</sequence>
<comment type="subunit">
    <text evidence="4">Homotetramer.</text>
</comment>
<dbReference type="EMBL" id="CAJNOC010001435">
    <property type="protein sequence ID" value="CAF0864630.1"/>
    <property type="molecule type" value="Genomic_DNA"/>
</dbReference>
<comment type="pathway">
    <text evidence="2">Lipid metabolism; mitochondrial fatty acid beta-oxidation.</text>
</comment>
<dbReference type="Gene3D" id="2.40.110.10">
    <property type="entry name" value="Butyryl-CoA Dehydrogenase, subunit A, domain 2"/>
    <property type="match status" value="1"/>
</dbReference>
<keyword evidence="27" id="KW-1185">Reference proteome</keyword>
<evidence type="ECO:0000256" key="17">
    <source>
        <dbReference type="ARBA" id="ARBA00048592"/>
    </source>
</evidence>
<organism evidence="26 27">
    <name type="scientific">Brachionus calyciflorus</name>
    <dbReference type="NCBI Taxonomy" id="104777"/>
    <lineage>
        <taxon>Eukaryota</taxon>
        <taxon>Metazoa</taxon>
        <taxon>Spiralia</taxon>
        <taxon>Gnathifera</taxon>
        <taxon>Rotifera</taxon>
        <taxon>Eurotatoria</taxon>
        <taxon>Monogononta</taxon>
        <taxon>Pseudotrocha</taxon>
        <taxon>Ploima</taxon>
        <taxon>Brachionidae</taxon>
        <taxon>Brachionus</taxon>
    </lineage>
</organism>
<evidence type="ECO:0000256" key="14">
    <source>
        <dbReference type="ARBA" id="ARBA00042821"/>
    </source>
</evidence>
<name>A0A813X074_9BILA</name>
<comment type="catalytic activity">
    <reaction evidence="18">
        <text>butanoyl-CoA + oxidized [electron-transfer flavoprotein] + H(+) = (2E)-butenoyl-CoA + reduced [electron-transfer flavoprotein]</text>
        <dbReference type="Rhea" id="RHEA:24004"/>
        <dbReference type="Rhea" id="RHEA-COMP:10685"/>
        <dbReference type="Rhea" id="RHEA-COMP:10686"/>
        <dbReference type="ChEBI" id="CHEBI:15378"/>
        <dbReference type="ChEBI" id="CHEBI:57332"/>
        <dbReference type="ChEBI" id="CHEBI:57371"/>
        <dbReference type="ChEBI" id="CHEBI:57692"/>
        <dbReference type="ChEBI" id="CHEBI:58307"/>
    </reaction>
    <physiologicalReaction direction="left-to-right" evidence="18">
        <dbReference type="Rhea" id="RHEA:24005"/>
    </physiologicalReaction>
</comment>
<evidence type="ECO:0000313" key="26">
    <source>
        <dbReference type="EMBL" id="CAF0864630.1"/>
    </source>
</evidence>
<dbReference type="CDD" id="cd01158">
    <property type="entry name" value="SCAD_SBCAD"/>
    <property type="match status" value="1"/>
</dbReference>
<dbReference type="InterPro" id="IPR013786">
    <property type="entry name" value="AcylCoA_DH/ox_N"/>
</dbReference>
<dbReference type="Pfam" id="PF02771">
    <property type="entry name" value="Acyl-CoA_dh_N"/>
    <property type="match status" value="1"/>
</dbReference>
<dbReference type="FunFam" id="1.20.140.10:FF:000002">
    <property type="entry name" value="Acyl-CoA dehydrogenase short/branched chain"/>
    <property type="match status" value="1"/>
</dbReference>
<evidence type="ECO:0000256" key="5">
    <source>
        <dbReference type="ARBA" id="ARBA00022630"/>
    </source>
</evidence>
<comment type="cofactor">
    <cofactor evidence="1 22">
        <name>FAD</name>
        <dbReference type="ChEBI" id="CHEBI:57692"/>
    </cofactor>
</comment>
<dbReference type="InterPro" id="IPR037069">
    <property type="entry name" value="AcylCoA_DH/ox_N_sf"/>
</dbReference>
<feature type="domain" description="Acyl-CoA oxidase/dehydrogenase middle" evidence="24">
    <location>
        <begin position="225"/>
        <end position="320"/>
    </location>
</feature>
<keyword evidence="9" id="KW-0443">Lipid metabolism</keyword>
<comment type="caution">
    <text evidence="26">The sequence shown here is derived from an EMBL/GenBank/DDBJ whole genome shotgun (WGS) entry which is preliminary data.</text>
</comment>
<evidence type="ECO:0000256" key="11">
    <source>
        <dbReference type="ARBA" id="ARBA00039036"/>
    </source>
</evidence>
<dbReference type="PROSITE" id="PS00073">
    <property type="entry name" value="ACYL_COA_DH_2"/>
    <property type="match status" value="1"/>
</dbReference>
<dbReference type="FunFam" id="2.40.110.10:FF:000001">
    <property type="entry name" value="Acyl-CoA dehydrogenase, mitochondrial"/>
    <property type="match status" value="1"/>
</dbReference>
<dbReference type="GO" id="GO:0050660">
    <property type="term" value="F:flavin adenine dinucleotide binding"/>
    <property type="evidence" value="ECO:0007669"/>
    <property type="project" value="InterPro"/>
</dbReference>
<dbReference type="Gene3D" id="1.10.540.10">
    <property type="entry name" value="Acyl-CoA dehydrogenase/oxidase, N-terminal domain"/>
    <property type="match status" value="2"/>
</dbReference>
<comment type="similarity">
    <text evidence="3 22">Belongs to the acyl-CoA dehydrogenase family.</text>
</comment>
<comment type="catalytic activity">
    <reaction evidence="19">
        <text>hexanoyl-CoA + oxidized [electron-transfer flavoprotein] + H(+) = (2E)-hexenoyl-CoA + reduced [electron-transfer flavoprotein]</text>
        <dbReference type="Rhea" id="RHEA:43464"/>
        <dbReference type="Rhea" id="RHEA-COMP:10685"/>
        <dbReference type="Rhea" id="RHEA-COMP:10686"/>
        <dbReference type="ChEBI" id="CHEBI:15378"/>
        <dbReference type="ChEBI" id="CHEBI:57692"/>
        <dbReference type="ChEBI" id="CHEBI:58307"/>
        <dbReference type="ChEBI" id="CHEBI:62077"/>
        <dbReference type="ChEBI" id="CHEBI:62620"/>
    </reaction>
    <physiologicalReaction direction="left-to-right" evidence="19">
        <dbReference type="Rhea" id="RHEA:43465"/>
    </physiologicalReaction>
</comment>
<evidence type="ECO:0000256" key="7">
    <source>
        <dbReference type="ARBA" id="ARBA00022832"/>
    </source>
</evidence>
<evidence type="ECO:0000256" key="3">
    <source>
        <dbReference type="ARBA" id="ARBA00009347"/>
    </source>
</evidence>
<evidence type="ECO:0000259" key="24">
    <source>
        <dbReference type="Pfam" id="PF02770"/>
    </source>
</evidence>
<evidence type="ECO:0000259" key="25">
    <source>
        <dbReference type="Pfam" id="PF02771"/>
    </source>
</evidence>
<evidence type="ECO:0000256" key="8">
    <source>
        <dbReference type="ARBA" id="ARBA00023002"/>
    </source>
</evidence>
<evidence type="ECO:0000259" key="23">
    <source>
        <dbReference type="Pfam" id="PF00441"/>
    </source>
</evidence>
<comment type="catalytic activity">
    <reaction evidence="17">
        <text>(2R)-2-methylbutanoyl-CoA + oxidized [electron-transfer flavoprotein] + H(+) = ethylacryloyl-CoA + reduced [electron-transfer flavoprotein]</text>
        <dbReference type="Rhea" id="RHEA:65296"/>
        <dbReference type="Rhea" id="RHEA-COMP:10685"/>
        <dbReference type="Rhea" id="RHEA-COMP:10686"/>
        <dbReference type="ChEBI" id="CHEBI:15378"/>
        <dbReference type="ChEBI" id="CHEBI:57692"/>
        <dbReference type="ChEBI" id="CHEBI:58307"/>
        <dbReference type="ChEBI" id="CHEBI:156439"/>
        <dbReference type="ChEBI" id="CHEBI:156440"/>
    </reaction>
    <physiologicalReaction direction="left-to-right" evidence="17">
        <dbReference type="Rhea" id="RHEA:65297"/>
    </physiologicalReaction>
</comment>
<dbReference type="Pfam" id="PF00441">
    <property type="entry name" value="Acyl-CoA_dh_1"/>
    <property type="match status" value="1"/>
</dbReference>
<dbReference type="AlphaFoldDB" id="A0A813X074"/>
<comment type="catalytic activity">
    <reaction evidence="16">
        <text>valproyl-CoA + oxidized [electron-transfer flavoprotein] + H(+) = (2E)-2-propylpent-2-enoyl-CoA + reduced [electron-transfer flavoprotein]</text>
        <dbReference type="Rhea" id="RHEA:65344"/>
        <dbReference type="Rhea" id="RHEA-COMP:10685"/>
        <dbReference type="Rhea" id="RHEA-COMP:10686"/>
        <dbReference type="ChEBI" id="CHEBI:15378"/>
        <dbReference type="ChEBI" id="CHEBI:57692"/>
        <dbReference type="ChEBI" id="CHEBI:58307"/>
        <dbReference type="ChEBI" id="CHEBI:156457"/>
        <dbReference type="ChEBI" id="CHEBI:156458"/>
    </reaction>
    <physiologicalReaction direction="left-to-right" evidence="16">
        <dbReference type="Rhea" id="RHEA:65345"/>
    </physiologicalReaction>
</comment>
<evidence type="ECO:0000256" key="12">
    <source>
        <dbReference type="ARBA" id="ARBA00039850"/>
    </source>
</evidence>
<evidence type="ECO:0000256" key="16">
    <source>
        <dbReference type="ARBA" id="ARBA00048307"/>
    </source>
</evidence>
<evidence type="ECO:0000256" key="10">
    <source>
        <dbReference type="ARBA" id="ARBA00037895"/>
    </source>
</evidence>
<evidence type="ECO:0000256" key="4">
    <source>
        <dbReference type="ARBA" id="ARBA00011881"/>
    </source>
</evidence>
<evidence type="ECO:0000256" key="15">
    <source>
        <dbReference type="ARBA" id="ARBA00048235"/>
    </source>
</evidence>
<dbReference type="GO" id="GO:0003853">
    <property type="term" value="F:short-chain 2-methyl fatty acyl-CoA dehydrogenase activity"/>
    <property type="evidence" value="ECO:0007669"/>
    <property type="project" value="UniProtKB-EC"/>
</dbReference>
<dbReference type="Proteomes" id="UP000663879">
    <property type="component" value="Unassembled WGS sequence"/>
</dbReference>
<evidence type="ECO:0000256" key="2">
    <source>
        <dbReference type="ARBA" id="ARBA00005198"/>
    </source>
</evidence>
<evidence type="ECO:0000256" key="19">
    <source>
        <dbReference type="ARBA" id="ARBA00049192"/>
    </source>
</evidence>
<reference evidence="26" key="1">
    <citation type="submission" date="2021-02" db="EMBL/GenBank/DDBJ databases">
        <authorList>
            <person name="Nowell W R."/>
        </authorList>
    </citation>
    <scope>NUCLEOTIDE SEQUENCE</scope>
    <source>
        <strain evidence="26">Ploen Becks lab</strain>
    </source>
</reference>
<keyword evidence="5 22" id="KW-0285">Flavoprotein</keyword>
<evidence type="ECO:0000256" key="20">
    <source>
        <dbReference type="ARBA" id="ARBA00049552"/>
    </source>
</evidence>
<gene>
    <name evidence="26" type="ORF">OXX778_LOCUS9615</name>
</gene>